<dbReference type="InterPro" id="IPR031304">
    <property type="entry name" value="SLT_2"/>
</dbReference>
<dbReference type="PANTHER" id="PTHR30163">
    <property type="entry name" value="MEMBRANE-BOUND LYTIC MUREIN TRANSGLYCOSYLASE B"/>
    <property type="match status" value="1"/>
</dbReference>
<dbReference type="NCBIfam" id="TIGR02283">
    <property type="entry name" value="MltB_2"/>
    <property type="match status" value="1"/>
</dbReference>
<organism evidence="3 4">
    <name type="scientific">Alloyangia pacifica</name>
    <dbReference type="NCBI Taxonomy" id="311180"/>
    <lineage>
        <taxon>Bacteria</taxon>
        <taxon>Pseudomonadati</taxon>
        <taxon>Pseudomonadota</taxon>
        <taxon>Alphaproteobacteria</taxon>
        <taxon>Rhodobacterales</taxon>
        <taxon>Roseobacteraceae</taxon>
        <taxon>Alloyangia</taxon>
    </lineage>
</organism>
<dbReference type="STRING" id="311180.SAMN04488050_103117"/>
<dbReference type="InterPro" id="IPR043426">
    <property type="entry name" value="MltB-like"/>
</dbReference>
<dbReference type="SUPFAM" id="SSF53955">
    <property type="entry name" value="Lysozyme-like"/>
    <property type="match status" value="1"/>
</dbReference>
<protein>
    <submittedName>
        <fullName evidence="3">Lytic murein transglycosylase</fullName>
    </submittedName>
</protein>
<dbReference type="EMBL" id="FOZW01000003">
    <property type="protein sequence ID" value="SFS64571.1"/>
    <property type="molecule type" value="Genomic_DNA"/>
</dbReference>
<dbReference type="PANTHER" id="PTHR30163:SF8">
    <property type="entry name" value="LYTIC MUREIN TRANSGLYCOSYLASE"/>
    <property type="match status" value="1"/>
</dbReference>
<gene>
    <name evidence="3" type="ORF">SAMN04488050_103117</name>
</gene>
<name>A0A1I6RIM2_9RHOB</name>
<evidence type="ECO:0000313" key="4">
    <source>
        <dbReference type="Proteomes" id="UP000199392"/>
    </source>
</evidence>
<dbReference type="Gene3D" id="1.10.101.10">
    <property type="entry name" value="PGBD-like superfamily/PGBD"/>
    <property type="match status" value="1"/>
</dbReference>
<dbReference type="Pfam" id="PF01471">
    <property type="entry name" value="PG_binding_1"/>
    <property type="match status" value="1"/>
</dbReference>
<dbReference type="Gene3D" id="1.10.8.350">
    <property type="entry name" value="Bacterial muramidase"/>
    <property type="match status" value="1"/>
</dbReference>
<dbReference type="OrthoDB" id="9808544at2"/>
<dbReference type="GO" id="GO:0008933">
    <property type="term" value="F:peptidoglycan lytic transglycosylase activity"/>
    <property type="evidence" value="ECO:0007669"/>
    <property type="project" value="TreeGrafter"/>
</dbReference>
<dbReference type="InterPro" id="IPR023346">
    <property type="entry name" value="Lysozyme-like_dom_sf"/>
</dbReference>
<dbReference type="Pfam" id="PF13406">
    <property type="entry name" value="SLT_2"/>
    <property type="match status" value="1"/>
</dbReference>
<proteinExistence type="predicted"/>
<dbReference type="InterPro" id="IPR036365">
    <property type="entry name" value="PGBD-like_sf"/>
</dbReference>
<dbReference type="GO" id="GO:0009253">
    <property type="term" value="P:peptidoglycan catabolic process"/>
    <property type="evidence" value="ECO:0007669"/>
    <property type="project" value="TreeGrafter"/>
</dbReference>
<keyword evidence="4" id="KW-1185">Reference proteome</keyword>
<dbReference type="CDD" id="cd13399">
    <property type="entry name" value="Slt35-like"/>
    <property type="match status" value="1"/>
</dbReference>
<dbReference type="InterPro" id="IPR011970">
    <property type="entry name" value="MltB_2"/>
</dbReference>
<dbReference type="InterPro" id="IPR006311">
    <property type="entry name" value="TAT_signal"/>
</dbReference>
<dbReference type="FunFam" id="1.10.8.350:FF:000001">
    <property type="entry name" value="Lytic murein transglycosylase B"/>
    <property type="match status" value="1"/>
</dbReference>
<dbReference type="Proteomes" id="UP000199392">
    <property type="component" value="Unassembled WGS sequence"/>
</dbReference>
<dbReference type="AlphaFoldDB" id="A0A1I6RIM2"/>
<dbReference type="RefSeq" id="WP_092422772.1">
    <property type="nucleotide sequence ID" value="NZ_FNCL01000003.1"/>
</dbReference>
<dbReference type="PROSITE" id="PS51318">
    <property type="entry name" value="TAT"/>
    <property type="match status" value="1"/>
</dbReference>
<evidence type="ECO:0000259" key="1">
    <source>
        <dbReference type="Pfam" id="PF01471"/>
    </source>
</evidence>
<evidence type="ECO:0000313" key="3">
    <source>
        <dbReference type="EMBL" id="SFS64571.1"/>
    </source>
</evidence>
<accession>A0A1I6RIM2</accession>
<dbReference type="Gene3D" id="1.10.530.10">
    <property type="match status" value="1"/>
</dbReference>
<dbReference type="InterPro" id="IPR002477">
    <property type="entry name" value="Peptidoglycan-bd-like"/>
</dbReference>
<evidence type="ECO:0000259" key="2">
    <source>
        <dbReference type="Pfam" id="PF13406"/>
    </source>
</evidence>
<feature type="domain" description="Peptidoglycan binding-like" evidence="1">
    <location>
        <begin position="355"/>
        <end position="409"/>
    </location>
</feature>
<reference evidence="4" key="1">
    <citation type="submission" date="2016-10" db="EMBL/GenBank/DDBJ databases">
        <authorList>
            <person name="Varghese N."/>
            <person name="Submissions S."/>
        </authorList>
    </citation>
    <scope>NUCLEOTIDE SEQUENCE [LARGE SCALE GENOMIC DNA]</scope>
    <source>
        <strain evidence="4">DSM 26894</strain>
    </source>
</reference>
<dbReference type="SUPFAM" id="SSF47090">
    <property type="entry name" value="PGBD-like"/>
    <property type="match status" value="1"/>
</dbReference>
<feature type="domain" description="Transglycosylase SLT" evidence="2">
    <location>
        <begin position="47"/>
        <end position="333"/>
    </location>
</feature>
<dbReference type="PROSITE" id="PS51257">
    <property type="entry name" value="PROKAR_LIPOPROTEIN"/>
    <property type="match status" value="1"/>
</dbReference>
<sequence>MGSTRRTFLITGGAMALLAGCGGGGYSGGASAPDDPMLRPQPNPGWDAWVASFRGRALSQGISASTYDGAFRSAGFLPGVVERDRSQTEFTRTLEDYLAITANEQKVSQGRAELRRNMDVLRQIEARYGVPPHVVCAVWGMESSYGTRRGNIPVISACSTLAYDGRRGAFFEAQTLAALRILERGDIDPAHLTGSWAGAMGHTQFIPTTYQSYAVDFRGDGRRDIWSDDPTDGLASTANYLSRSGWRRGEPWGLEVVLPSGGASMAGGTRSGAGWASAGVRPAAGGSLPSGSGKLLLPQGASGPAFLVYRNFNVILRYNNAQNYGIGVGHLSDRLLGAGPIRGGFPPDRYGLTIDDRRELQGRLNSAGFDAGTPDGVLGKKTTAAIEGYQARAGLPVTGEPSQGLLARLRRG</sequence>
<dbReference type="InterPro" id="IPR036366">
    <property type="entry name" value="PGBDSf"/>
</dbReference>